<dbReference type="CDD" id="cd05305">
    <property type="entry name" value="L-AlaDH"/>
    <property type="match status" value="1"/>
</dbReference>
<evidence type="ECO:0000256" key="1">
    <source>
        <dbReference type="ARBA" id="ARBA00005689"/>
    </source>
</evidence>
<dbReference type="GO" id="GO:0005886">
    <property type="term" value="C:plasma membrane"/>
    <property type="evidence" value="ECO:0007669"/>
    <property type="project" value="TreeGrafter"/>
</dbReference>
<keyword evidence="3 6" id="KW-0560">Oxidoreductase</keyword>
<dbReference type="InterPro" id="IPR007698">
    <property type="entry name" value="AlaDH/PNT_NAD(H)-bd"/>
</dbReference>
<evidence type="ECO:0000259" key="5">
    <source>
        <dbReference type="SMART" id="SM01003"/>
    </source>
</evidence>
<evidence type="ECO:0000313" key="7">
    <source>
        <dbReference type="Proteomes" id="UP000279799"/>
    </source>
</evidence>
<dbReference type="InterPro" id="IPR008141">
    <property type="entry name" value="Ala_DH"/>
</dbReference>
<dbReference type="Proteomes" id="UP000279799">
    <property type="component" value="Chromosome"/>
</dbReference>
<feature type="domain" description="Alanine dehydrogenase/pyridine nucleotide transhydrogenase N-terminal" evidence="5">
    <location>
        <begin position="4"/>
        <end position="135"/>
    </location>
</feature>
<dbReference type="Pfam" id="PF05222">
    <property type="entry name" value="AlaDh_PNT_N"/>
    <property type="match status" value="1"/>
</dbReference>
<protein>
    <recommendedName>
        <fullName evidence="2">alanine dehydrogenase</fullName>
        <ecNumber evidence="2">1.4.1.1</ecNumber>
    </recommendedName>
</protein>
<dbReference type="OrthoDB" id="9804592at2"/>
<dbReference type="PANTHER" id="PTHR42795:SF1">
    <property type="entry name" value="ALANINE DEHYDROGENASE"/>
    <property type="match status" value="1"/>
</dbReference>
<accession>A0A448TUN5</accession>
<organism evidence="6 7">
    <name type="scientific">Actinobacillus delphinicola</name>
    <dbReference type="NCBI Taxonomy" id="51161"/>
    <lineage>
        <taxon>Bacteria</taxon>
        <taxon>Pseudomonadati</taxon>
        <taxon>Pseudomonadota</taxon>
        <taxon>Gammaproteobacteria</taxon>
        <taxon>Pasteurellales</taxon>
        <taxon>Pasteurellaceae</taxon>
        <taxon>Actinobacillus</taxon>
    </lineage>
</organism>
<evidence type="ECO:0000313" key="6">
    <source>
        <dbReference type="EMBL" id="VEJ09712.1"/>
    </source>
</evidence>
<dbReference type="SMART" id="SM01003">
    <property type="entry name" value="AlaDh_PNT_N"/>
    <property type="match status" value="1"/>
</dbReference>
<dbReference type="SUPFAM" id="SSF51735">
    <property type="entry name" value="NAD(P)-binding Rossmann-fold domains"/>
    <property type="match status" value="1"/>
</dbReference>
<dbReference type="KEGG" id="adp:NCTC12871_01195"/>
<keyword evidence="7" id="KW-1185">Reference proteome</keyword>
<name>A0A448TUN5_9PAST</name>
<gene>
    <name evidence="6" type="primary">pntA_2</name>
    <name evidence="6" type="ORF">NCTC12871_01195</name>
</gene>
<dbReference type="Pfam" id="PF01262">
    <property type="entry name" value="AlaDh_PNT_C"/>
    <property type="match status" value="1"/>
</dbReference>
<evidence type="ECO:0000259" key="4">
    <source>
        <dbReference type="SMART" id="SM01002"/>
    </source>
</evidence>
<dbReference type="SUPFAM" id="SSF52283">
    <property type="entry name" value="Formate/glycerate dehydrogenase catalytic domain-like"/>
    <property type="match status" value="1"/>
</dbReference>
<dbReference type="AlphaFoldDB" id="A0A448TUN5"/>
<dbReference type="SMART" id="SM01002">
    <property type="entry name" value="AlaDh_PNT_C"/>
    <property type="match status" value="1"/>
</dbReference>
<dbReference type="GO" id="GO:0042853">
    <property type="term" value="P:L-alanine catabolic process"/>
    <property type="evidence" value="ECO:0007669"/>
    <property type="project" value="InterPro"/>
</dbReference>
<dbReference type="Gene3D" id="3.40.50.720">
    <property type="entry name" value="NAD(P)-binding Rossmann-like Domain"/>
    <property type="match status" value="2"/>
</dbReference>
<comment type="similarity">
    <text evidence="1">Belongs to the AlaDH/PNT family.</text>
</comment>
<evidence type="ECO:0000256" key="2">
    <source>
        <dbReference type="ARBA" id="ARBA00012897"/>
    </source>
</evidence>
<dbReference type="PANTHER" id="PTHR42795">
    <property type="entry name" value="ALANINE DEHYDROGENASE"/>
    <property type="match status" value="1"/>
</dbReference>
<evidence type="ECO:0000256" key="3">
    <source>
        <dbReference type="ARBA" id="ARBA00023002"/>
    </source>
</evidence>
<dbReference type="RefSeq" id="WP_126599870.1">
    <property type="nucleotide sequence ID" value="NZ_LR134510.1"/>
</dbReference>
<dbReference type="EC" id="1.4.1.1" evidence="2"/>
<sequence length="373" mass="40987">MIIGCPREIKAQEYRVGLTPSNVRTYIEHGHTVYIEYNAGIGAGFPDKDYQQAGAILADKKTVFTQAEMIIKVKEPLPEEFHLFREGQILFSYLHLAIHKPLAEMLLSKKIRAIAYETIKTHLGLPCLSPMSRVAGRIAAIDAIQHVQKKYHRDELMMNKSIGLSKGHILILGGGTVGITIAQMALGVGIEVTILESNPARFNQLNDLFEFHATLLESTRGNILHYIQHADVIIGAALTSGKKAPTLLYKHDLAHIKKDSLLIDVAINQGGCFETSRPTTFDEPTFEEEGITHSCIENIAGCVALTATQSLTATTLEYGLKLADFGVKKACLKDYALLHGLNTYDGKCTFAGVSESLNLPYTIPEVILNSKDN</sequence>
<proteinExistence type="inferred from homology"/>
<dbReference type="GO" id="GO:0000286">
    <property type="term" value="F:alanine dehydrogenase activity"/>
    <property type="evidence" value="ECO:0007669"/>
    <property type="project" value="UniProtKB-EC"/>
</dbReference>
<dbReference type="EMBL" id="LR134510">
    <property type="protein sequence ID" value="VEJ09712.1"/>
    <property type="molecule type" value="Genomic_DNA"/>
</dbReference>
<dbReference type="InterPro" id="IPR036291">
    <property type="entry name" value="NAD(P)-bd_dom_sf"/>
</dbReference>
<dbReference type="InterPro" id="IPR007886">
    <property type="entry name" value="AlaDH/PNT_N"/>
</dbReference>
<reference evidence="6 7" key="1">
    <citation type="submission" date="2018-12" db="EMBL/GenBank/DDBJ databases">
        <authorList>
            <consortium name="Pathogen Informatics"/>
        </authorList>
    </citation>
    <scope>NUCLEOTIDE SEQUENCE [LARGE SCALE GENOMIC DNA]</scope>
    <source>
        <strain evidence="6 7">NCTC12871</strain>
    </source>
</reference>
<feature type="domain" description="Alanine dehydrogenase/pyridine nucleotide transhydrogenase NAD(H)-binding" evidence="4">
    <location>
        <begin position="148"/>
        <end position="295"/>
    </location>
</feature>